<dbReference type="EMBL" id="LUUK01000189">
    <property type="protein sequence ID" value="OAI15971.1"/>
    <property type="molecule type" value="Genomic_DNA"/>
</dbReference>
<dbReference type="RefSeq" id="WP_064030468.1">
    <property type="nucleotide sequence ID" value="NZ_LUUK01000189.1"/>
</dbReference>
<dbReference type="Gene3D" id="2.60.40.2470">
    <property type="entry name" value="SoxY domain"/>
    <property type="match status" value="1"/>
</dbReference>
<evidence type="ECO:0000313" key="2">
    <source>
        <dbReference type="EMBL" id="OAI15971.1"/>
    </source>
</evidence>
<dbReference type="InterPro" id="IPR006311">
    <property type="entry name" value="TAT_signal"/>
</dbReference>
<feature type="domain" description="Ig-like SoxY" evidence="1">
    <location>
        <begin position="53"/>
        <end position="150"/>
    </location>
</feature>
<gene>
    <name evidence="2" type="ORF">A1355_10190</name>
</gene>
<sequence>MTYDRRTFLTTFGLSLSACALTTDIKPALADSAAGSSPTKTRLEEILAILSDTGIQDTPTLELTLPAVAENGAFVPITVASSLEEIERFVIYVAHNPNPLVAEIELSPTALAFVSTQIKMAGSGEVVVLAKRGAAWLRNRRSVEVSVGGCGTG</sequence>
<keyword evidence="3" id="KW-1185">Reference proteome</keyword>
<dbReference type="Proteomes" id="UP000077628">
    <property type="component" value="Unassembled WGS sequence"/>
</dbReference>
<name>A0A177NDQ1_9GAMM</name>
<comment type="caution">
    <text evidence="2">The sequence shown here is derived from an EMBL/GenBank/DDBJ whole genome shotgun (WGS) entry which is preliminary data.</text>
</comment>
<dbReference type="InterPro" id="IPR016568">
    <property type="entry name" value="Sulphur_oxidation_SoxY"/>
</dbReference>
<dbReference type="PROSITE" id="PS51257">
    <property type="entry name" value="PROKAR_LIPOPROTEIN"/>
    <property type="match status" value="1"/>
</dbReference>
<evidence type="ECO:0000313" key="3">
    <source>
        <dbReference type="Proteomes" id="UP000077628"/>
    </source>
</evidence>
<organism evidence="2 3">
    <name type="scientific">Methylomonas koyamae</name>
    <dbReference type="NCBI Taxonomy" id="702114"/>
    <lineage>
        <taxon>Bacteria</taxon>
        <taxon>Pseudomonadati</taxon>
        <taxon>Pseudomonadota</taxon>
        <taxon>Gammaproteobacteria</taxon>
        <taxon>Methylococcales</taxon>
        <taxon>Methylococcaceae</taxon>
        <taxon>Methylomonas</taxon>
    </lineage>
</organism>
<dbReference type="STRING" id="702114.A1355_10190"/>
<protein>
    <recommendedName>
        <fullName evidence="1">Ig-like SoxY domain-containing protein</fullName>
    </recommendedName>
</protein>
<dbReference type="InterPro" id="IPR032711">
    <property type="entry name" value="SoxY"/>
</dbReference>
<accession>A0A177NDQ1</accession>
<dbReference type="InterPro" id="IPR038162">
    <property type="entry name" value="SoxY_sf"/>
</dbReference>
<dbReference type="AlphaFoldDB" id="A0A177NDQ1"/>
<proteinExistence type="predicted"/>
<dbReference type="PIRSF" id="PIRSF010312">
    <property type="entry name" value="Sulphur_oxidation_SoxY"/>
    <property type="match status" value="1"/>
</dbReference>
<dbReference type="PROSITE" id="PS51318">
    <property type="entry name" value="TAT"/>
    <property type="match status" value="1"/>
</dbReference>
<dbReference type="OrthoDB" id="9798154at2"/>
<dbReference type="Pfam" id="PF13501">
    <property type="entry name" value="SoxY"/>
    <property type="match status" value="1"/>
</dbReference>
<reference evidence="3" key="1">
    <citation type="submission" date="2016-03" db="EMBL/GenBank/DDBJ databases">
        <authorList>
            <person name="Heylen K."/>
            <person name="De Vos P."/>
            <person name="Vekeman B."/>
        </authorList>
    </citation>
    <scope>NUCLEOTIDE SEQUENCE [LARGE SCALE GENOMIC DNA]</scope>
    <source>
        <strain evidence="3">R-45383</strain>
    </source>
</reference>
<evidence type="ECO:0000259" key="1">
    <source>
        <dbReference type="Pfam" id="PF13501"/>
    </source>
</evidence>